<dbReference type="STRING" id="706587.Desti_5145"/>
<organism evidence="1 2">
    <name type="scientific">Desulfomonile tiedjei (strain ATCC 49306 / DSM 6799 / DCB-1)</name>
    <dbReference type="NCBI Taxonomy" id="706587"/>
    <lineage>
        <taxon>Bacteria</taxon>
        <taxon>Pseudomonadati</taxon>
        <taxon>Thermodesulfobacteriota</taxon>
        <taxon>Desulfomonilia</taxon>
        <taxon>Desulfomonilales</taxon>
        <taxon>Desulfomonilaceae</taxon>
        <taxon>Desulfomonile</taxon>
    </lineage>
</organism>
<dbReference type="Proteomes" id="UP000006055">
    <property type="component" value="Chromosome"/>
</dbReference>
<evidence type="ECO:0000313" key="2">
    <source>
        <dbReference type="Proteomes" id="UP000006055"/>
    </source>
</evidence>
<name>I4CDV7_DESTA</name>
<proteinExistence type="predicted"/>
<dbReference type="KEGG" id="dti:Desti_5145"/>
<dbReference type="RefSeq" id="WP_014812850.1">
    <property type="nucleotide sequence ID" value="NC_018025.1"/>
</dbReference>
<protein>
    <submittedName>
        <fullName evidence="1">Uncharacterized protein</fullName>
    </submittedName>
</protein>
<keyword evidence="2" id="KW-1185">Reference proteome</keyword>
<gene>
    <name evidence="1" type="ordered locus">Desti_5145</name>
</gene>
<reference evidence="2" key="1">
    <citation type="submission" date="2012-06" db="EMBL/GenBank/DDBJ databases">
        <title>Complete sequence of chromosome of Desulfomonile tiedjei DSM 6799.</title>
        <authorList>
            <person name="Lucas S."/>
            <person name="Copeland A."/>
            <person name="Lapidus A."/>
            <person name="Glavina del Rio T."/>
            <person name="Dalin E."/>
            <person name="Tice H."/>
            <person name="Bruce D."/>
            <person name="Goodwin L."/>
            <person name="Pitluck S."/>
            <person name="Peters L."/>
            <person name="Ovchinnikova G."/>
            <person name="Zeytun A."/>
            <person name="Lu M."/>
            <person name="Kyrpides N."/>
            <person name="Mavromatis K."/>
            <person name="Ivanova N."/>
            <person name="Brettin T."/>
            <person name="Detter J.C."/>
            <person name="Han C."/>
            <person name="Larimer F."/>
            <person name="Land M."/>
            <person name="Hauser L."/>
            <person name="Markowitz V."/>
            <person name="Cheng J.-F."/>
            <person name="Hugenholtz P."/>
            <person name="Woyke T."/>
            <person name="Wu D."/>
            <person name="Spring S."/>
            <person name="Schroeder M."/>
            <person name="Brambilla E."/>
            <person name="Klenk H.-P."/>
            <person name="Eisen J.A."/>
        </authorList>
    </citation>
    <scope>NUCLEOTIDE SEQUENCE [LARGE SCALE GENOMIC DNA]</scope>
    <source>
        <strain evidence="2">ATCC 49306 / DSM 6799 / DCB-1</strain>
    </source>
</reference>
<sequence length="144" mass="16375">MTRNQKKQKPQPIGLITGAESFAAPALIKQLATQMETEPFDQITAVTLKELSRMFERKDGIEVFRGTRSSFEEALSLVADILVDKTLYERLGDSYVCHKELFSRLLFRAAEIAGELCERWAGELISELDELEAQYIEDMKSPNE</sequence>
<accession>I4CDV7</accession>
<dbReference type="EMBL" id="CP003360">
    <property type="protein sequence ID" value="AFM27748.1"/>
    <property type="molecule type" value="Genomic_DNA"/>
</dbReference>
<dbReference type="AlphaFoldDB" id="I4CDV7"/>
<evidence type="ECO:0000313" key="1">
    <source>
        <dbReference type="EMBL" id="AFM27748.1"/>
    </source>
</evidence>
<dbReference type="HOGENOM" id="CLU_1793397_0_0_7"/>